<dbReference type="HOGENOM" id="CLU_1224621_0_0_1"/>
<dbReference type="Pfam" id="PF13302">
    <property type="entry name" value="Acetyltransf_3"/>
    <property type="match status" value="1"/>
</dbReference>
<dbReference type="GeneID" id="27700078"/>
<organism evidence="2">
    <name type="scientific">Cladophialophora bantiana (strain ATCC 10958 / CBS 173.52 / CDC B-1940 / NIH 8579)</name>
    <name type="common">Xylohypha bantiana</name>
    <dbReference type="NCBI Taxonomy" id="1442370"/>
    <lineage>
        <taxon>Eukaryota</taxon>
        <taxon>Fungi</taxon>
        <taxon>Dikarya</taxon>
        <taxon>Ascomycota</taxon>
        <taxon>Pezizomycotina</taxon>
        <taxon>Eurotiomycetes</taxon>
        <taxon>Chaetothyriomycetidae</taxon>
        <taxon>Chaetothyriales</taxon>
        <taxon>Herpotrichiellaceae</taxon>
        <taxon>Cladophialophora</taxon>
    </lineage>
</organism>
<gene>
    <name evidence="2" type="ORF">Z519_07150</name>
</gene>
<dbReference type="InterPro" id="IPR016181">
    <property type="entry name" value="Acyl_CoA_acyltransferase"/>
</dbReference>
<protein>
    <recommendedName>
        <fullName evidence="1">N-acetyltransferase domain-containing protein</fullName>
    </recommendedName>
</protein>
<feature type="domain" description="N-acetyltransferase" evidence="1">
    <location>
        <begin position="19"/>
        <end position="190"/>
    </location>
</feature>
<proteinExistence type="predicted"/>
<dbReference type="GO" id="GO:0016747">
    <property type="term" value="F:acyltransferase activity, transferring groups other than amino-acyl groups"/>
    <property type="evidence" value="ECO:0007669"/>
    <property type="project" value="InterPro"/>
</dbReference>
<evidence type="ECO:0000259" key="1">
    <source>
        <dbReference type="PROSITE" id="PS51186"/>
    </source>
</evidence>
<dbReference type="OrthoDB" id="630895at2759"/>
<dbReference type="InterPro" id="IPR051531">
    <property type="entry name" value="N-acetyltransferase"/>
</dbReference>
<dbReference type="RefSeq" id="XP_016618835.1">
    <property type="nucleotide sequence ID" value="XM_016764885.1"/>
</dbReference>
<name>A0A0D2EQD8_CLAB1</name>
<dbReference type="Gene3D" id="3.40.630.30">
    <property type="match status" value="1"/>
</dbReference>
<sequence>MSSTESVFQMIYTERLQLRIFDPALPSDYDTLLAIYDSDFIRRTVGNPGIFTREDIDARCARFGLLRPKDSSDPTRPAAVLPSHPWHIVYLRGTDTAVGVISLFHRHPLPYPDIGWAVAEEYMNRGYATEAAKAALRWWTEEMRVEGIWAAAFDTNIASHRVAQKVGFVDGGSIRLLLSDTVVKEARAFVQPKMGRCLDGMTIDVRPK</sequence>
<accession>A0A0D2EQD8</accession>
<reference evidence="2" key="1">
    <citation type="submission" date="2015-01" db="EMBL/GenBank/DDBJ databases">
        <title>The Genome Sequence of Cladophialophora bantiana CBS 173.52.</title>
        <authorList>
            <consortium name="The Broad Institute Genomics Platform"/>
            <person name="Cuomo C."/>
            <person name="de Hoog S."/>
            <person name="Gorbushina A."/>
            <person name="Stielow B."/>
            <person name="Teixiera M."/>
            <person name="Abouelleil A."/>
            <person name="Chapman S.B."/>
            <person name="Priest M."/>
            <person name="Young S.K."/>
            <person name="Wortman J."/>
            <person name="Nusbaum C."/>
            <person name="Birren B."/>
        </authorList>
    </citation>
    <scope>NUCLEOTIDE SEQUENCE [LARGE SCALE GENOMIC DNA]</scope>
    <source>
        <strain evidence="2">CBS 173.52</strain>
    </source>
</reference>
<dbReference type="EMBL" id="KN846989">
    <property type="protein sequence ID" value="KIW92166.1"/>
    <property type="molecule type" value="Genomic_DNA"/>
</dbReference>
<dbReference type="PANTHER" id="PTHR43792:SF1">
    <property type="entry name" value="N-ACETYLTRANSFERASE DOMAIN-CONTAINING PROTEIN"/>
    <property type="match status" value="1"/>
</dbReference>
<dbReference type="SUPFAM" id="SSF55729">
    <property type="entry name" value="Acyl-CoA N-acyltransferases (Nat)"/>
    <property type="match status" value="1"/>
</dbReference>
<dbReference type="PANTHER" id="PTHR43792">
    <property type="entry name" value="GNAT FAMILY, PUTATIVE (AFU_ORTHOLOGUE AFUA_3G00765)-RELATED-RELATED"/>
    <property type="match status" value="1"/>
</dbReference>
<dbReference type="InterPro" id="IPR000182">
    <property type="entry name" value="GNAT_dom"/>
</dbReference>
<evidence type="ECO:0000313" key="2">
    <source>
        <dbReference type="EMBL" id="KIW92166.1"/>
    </source>
</evidence>
<dbReference type="AlphaFoldDB" id="A0A0D2EQD8"/>
<dbReference type="PROSITE" id="PS51186">
    <property type="entry name" value="GNAT"/>
    <property type="match status" value="1"/>
</dbReference>
<dbReference type="VEuPathDB" id="FungiDB:Z519_07150"/>